<reference evidence="2 3" key="1">
    <citation type="submission" date="2019-08" db="EMBL/GenBank/DDBJ databases">
        <title>Lentzea from Indian Himalayas.</title>
        <authorList>
            <person name="Mandal S."/>
            <person name="Mallick Gupta A."/>
            <person name="Maiti P.K."/>
            <person name="Sarkar J."/>
            <person name="Mandal S."/>
        </authorList>
    </citation>
    <scope>NUCLEOTIDE SEQUENCE [LARGE SCALE GENOMIC DNA]</scope>
    <source>
        <strain evidence="2 3">PSKA42</strain>
    </source>
</reference>
<evidence type="ECO:0000313" key="3">
    <source>
        <dbReference type="Proteomes" id="UP001515943"/>
    </source>
</evidence>
<accession>A0ABX1FM60</accession>
<evidence type="ECO:0000313" key="2">
    <source>
        <dbReference type="EMBL" id="NKE59907.1"/>
    </source>
</evidence>
<feature type="compositionally biased region" description="Basic residues" evidence="1">
    <location>
        <begin position="63"/>
        <end position="82"/>
    </location>
</feature>
<name>A0ABX1FM60_9PSEU</name>
<comment type="caution">
    <text evidence="2">The sequence shown here is derived from an EMBL/GenBank/DDBJ whole genome shotgun (WGS) entry which is preliminary data.</text>
</comment>
<protein>
    <submittedName>
        <fullName evidence="2">Uncharacterized protein</fullName>
    </submittedName>
</protein>
<gene>
    <name evidence="2" type="ORF">FXN61_25125</name>
</gene>
<dbReference type="RefSeq" id="WP_167976568.1">
    <property type="nucleotide sequence ID" value="NZ_VSRL01000100.1"/>
</dbReference>
<dbReference type="EMBL" id="VSRL01000100">
    <property type="protein sequence ID" value="NKE59907.1"/>
    <property type="molecule type" value="Genomic_DNA"/>
</dbReference>
<sequence length="82" mass="8733">MSTPNPLVAQAPAEPSGFFNAGTGDNGWATGFSIADSAVDAYKGISEGNWIEGASACSASRPTRPRWRSTRSARCCRPRRRS</sequence>
<evidence type="ECO:0000256" key="1">
    <source>
        <dbReference type="SAM" id="MobiDB-lite"/>
    </source>
</evidence>
<dbReference type="Proteomes" id="UP001515943">
    <property type="component" value="Unassembled WGS sequence"/>
</dbReference>
<proteinExistence type="predicted"/>
<organism evidence="2 3">
    <name type="scientific">Lentzea indica</name>
    <dbReference type="NCBI Taxonomy" id="2604800"/>
    <lineage>
        <taxon>Bacteria</taxon>
        <taxon>Bacillati</taxon>
        <taxon>Actinomycetota</taxon>
        <taxon>Actinomycetes</taxon>
        <taxon>Pseudonocardiales</taxon>
        <taxon>Pseudonocardiaceae</taxon>
        <taxon>Lentzea</taxon>
    </lineage>
</organism>
<keyword evidence="3" id="KW-1185">Reference proteome</keyword>
<feature type="region of interest" description="Disordered" evidence="1">
    <location>
        <begin position="56"/>
        <end position="82"/>
    </location>
</feature>